<proteinExistence type="predicted"/>
<reference evidence="1" key="1">
    <citation type="submission" date="2023-08" db="EMBL/GenBank/DDBJ databases">
        <authorList>
            <person name="Chen Y."/>
            <person name="Shah S."/>
            <person name="Dougan E. K."/>
            <person name="Thang M."/>
            <person name="Chan C."/>
        </authorList>
    </citation>
    <scope>NUCLEOTIDE SEQUENCE</scope>
</reference>
<comment type="caution">
    <text evidence="1">The sequence shown here is derived from an EMBL/GenBank/DDBJ whole genome shotgun (WGS) entry which is preliminary data.</text>
</comment>
<name>A0AA36HKN8_9DINO</name>
<dbReference type="EMBL" id="CAUJNA010000041">
    <property type="protein sequence ID" value="CAJ1370872.1"/>
    <property type="molecule type" value="Genomic_DNA"/>
</dbReference>
<sequence length="171" mass="19529">MSNTRIASQVLINNDMTKKQPWLPEVKEVSGLHFVKLHKWDRGFTRYVSGKCLDLRKGHACNIGCDFLDNLQSKVHEASKEAVKRVLDAEVEEQDAGKPKPKRRRIVRADDKHLGPEWITVHLPPLGEFHAIDVRILWSVKGADLWVELNSDVLEYIRQAILESQQGLMSA</sequence>
<gene>
    <name evidence="1" type="ORF">EVOR1521_LOCUS1337</name>
</gene>
<protein>
    <submittedName>
        <fullName evidence="1">Uncharacterized protein</fullName>
    </submittedName>
</protein>
<dbReference type="AlphaFoldDB" id="A0AA36HKN8"/>
<keyword evidence="2" id="KW-1185">Reference proteome</keyword>
<organism evidence="1 2">
    <name type="scientific">Effrenium voratum</name>
    <dbReference type="NCBI Taxonomy" id="2562239"/>
    <lineage>
        <taxon>Eukaryota</taxon>
        <taxon>Sar</taxon>
        <taxon>Alveolata</taxon>
        <taxon>Dinophyceae</taxon>
        <taxon>Suessiales</taxon>
        <taxon>Symbiodiniaceae</taxon>
        <taxon>Effrenium</taxon>
    </lineage>
</organism>
<accession>A0AA36HKN8</accession>
<dbReference type="Proteomes" id="UP001178507">
    <property type="component" value="Unassembled WGS sequence"/>
</dbReference>
<evidence type="ECO:0000313" key="2">
    <source>
        <dbReference type="Proteomes" id="UP001178507"/>
    </source>
</evidence>
<evidence type="ECO:0000313" key="1">
    <source>
        <dbReference type="EMBL" id="CAJ1370872.1"/>
    </source>
</evidence>